<feature type="transmembrane region" description="Helical" evidence="4">
    <location>
        <begin position="27"/>
        <end position="47"/>
    </location>
</feature>
<keyword evidence="8" id="KW-1185">Reference proteome</keyword>
<dbReference type="Gene3D" id="2.40.10.220">
    <property type="entry name" value="predicted glycosyltransferase like domains"/>
    <property type="match status" value="1"/>
</dbReference>
<dbReference type="EMBL" id="CP027668">
    <property type="protein sequence ID" value="AVO47354.1"/>
    <property type="molecule type" value="Genomic_DNA"/>
</dbReference>
<evidence type="ECO:0000259" key="6">
    <source>
        <dbReference type="PROSITE" id="PS50885"/>
    </source>
</evidence>
<dbReference type="PROSITE" id="PS50885">
    <property type="entry name" value="HAMP"/>
    <property type="match status" value="1"/>
</dbReference>
<dbReference type="Gene3D" id="6.10.340.10">
    <property type="match status" value="1"/>
</dbReference>
<protein>
    <recommendedName>
        <fullName evidence="9">Methyl-accepting chemotaxis protein</fullName>
    </recommendedName>
</protein>
<keyword evidence="1 3" id="KW-0807">Transducer</keyword>
<accession>A0A2S0NGP8</accession>
<evidence type="ECO:0000256" key="1">
    <source>
        <dbReference type="ARBA" id="ARBA00023224"/>
    </source>
</evidence>
<dbReference type="InterPro" id="IPR004089">
    <property type="entry name" value="MCPsignal_dom"/>
</dbReference>
<reference evidence="7 8" key="1">
    <citation type="submission" date="2018-03" db="EMBL/GenBank/DDBJ databases">
        <title>Genome sequencing of Phreatobacter sp.</title>
        <authorList>
            <person name="Kim S.-J."/>
            <person name="Heo J."/>
            <person name="Kwon S.-W."/>
        </authorList>
    </citation>
    <scope>NUCLEOTIDE SEQUENCE [LARGE SCALE GENOMIC DNA]</scope>
    <source>
        <strain evidence="7 8">S-12</strain>
    </source>
</reference>
<dbReference type="Pfam" id="PF07238">
    <property type="entry name" value="PilZ"/>
    <property type="match status" value="1"/>
</dbReference>
<name>A0A2S0NGP8_9HYPH</name>
<dbReference type="InterPro" id="IPR003660">
    <property type="entry name" value="HAMP_dom"/>
</dbReference>
<dbReference type="PANTHER" id="PTHR32089:SF112">
    <property type="entry name" value="LYSOZYME-LIKE PROTEIN-RELATED"/>
    <property type="match status" value="1"/>
</dbReference>
<gene>
    <name evidence="7" type="ORF">C6569_21195</name>
</gene>
<dbReference type="InterPro" id="IPR009875">
    <property type="entry name" value="PilZ_domain"/>
</dbReference>
<comment type="similarity">
    <text evidence="2">Belongs to the methyl-accepting chemotaxis (MCP) protein family.</text>
</comment>
<evidence type="ECO:0000313" key="7">
    <source>
        <dbReference type="EMBL" id="AVO47354.1"/>
    </source>
</evidence>
<evidence type="ECO:0000313" key="8">
    <source>
        <dbReference type="Proteomes" id="UP000237889"/>
    </source>
</evidence>
<dbReference type="SUPFAM" id="SSF158472">
    <property type="entry name" value="HAMP domain-like"/>
    <property type="match status" value="1"/>
</dbReference>
<dbReference type="InterPro" id="IPR013587">
    <property type="entry name" value="Nitrate/nitrite_sensing"/>
</dbReference>
<dbReference type="AlphaFoldDB" id="A0A2S0NGP8"/>
<organism evidence="7 8">
    <name type="scientific">Phreatobacter cathodiphilus</name>
    <dbReference type="NCBI Taxonomy" id="1868589"/>
    <lineage>
        <taxon>Bacteria</taxon>
        <taxon>Pseudomonadati</taxon>
        <taxon>Pseudomonadota</taxon>
        <taxon>Alphaproteobacteria</taxon>
        <taxon>Hyphomicrobiales</taxon>
        <taxon>Phreatobacteraceae</taxon>
        <taxon>Phreatobacter</taxon>
    </lineage>
</organism>
<dbReference type="Pfam" id="PF00015">
    <property type="entry name" value="MCPsignal"/>
    <property type="match status" value="1"/>
</dbReference>
<dbReference type="KEGG" id="phr:C6569_21195"/>
<dbReference type="SUPFAM" id="SSF141371">
    <property type="entry name" value="PilZ domain-like"/>
    <property type="match status" value="1"/>
</dbReference>
<dbReference type="PROSITE" id="PS50111">
    <property type="entry name" value="CHEMOTAXIS_TRANSDUC_2"/>
    <property type="match status" value="1"/>
</dbReference>
<keyword evidence="4" id="KW-1133">Transmembrane helix</keyword>
<dbReference type="GO" id="GO:0035438">
    <property type="term" value="F:cyclic-di-GMP binding"/>
    <property type="evidence" value="ECO:0007669"/>
    <property type="project" value="InterPro"/>
</dbReference>
<dbReference type="SMART" id="SM00283">
    <property type="entry name" value="MA"/>
    <property type="match status" value="1"/>
</dbReference>
<feature type="domain" description="Methyl-accepting transducer" evidence="5">
    <location>
        <begin position="447"/>
        <end position="676"/>
    </location>
</feature>
<dbReference type="SUPFAM" id="SSF58104">
    <property type="entry name" value="Methyl-accepting chemotaxis protein (MCP) signaling domain"/>
    <property type="match status" value="1"/>
</dbReference>
<dbReference type="Pfam" id="PF00672">
    <property type="entry name" value="HAMP"/>
    <property type="match status" value="1"/>
</dbReference>
<sequence>MEHRQGLQSPRGAIMSFVRNATISQRIAVAVIVPLLAAIGFGGDIVIESWFEAGSARQMATVAASGPQFGAVVHELQAERGLTNTVLNNPGNQSAAEARAAQLPKVDVALSALREAVAQVSAGAPQDAAAAREAVARADDLAALRAAVQARSVTAEAAVARYTAMIDAFMQPVENLARHGRVGATARAVVAYASILRAKEAAGLERATGGGAFSPSGFAKERFQRFAELAAVQDSYLAVARRYGSPEQARQIEALVTSAETAAVQRLRVLAARAALAGEGGVEGLEWFRTATARVNAMKAVEDQFARDLTVIVGAAADEARNRLVIASGLVLGVTLLAALAALLAARSITRPLRALTLHMEKLAEGDTGGELEGAELTNEIGAMTRAVAVFRDNAIARERLEQEAEVERQRELQRQSVLDEMIVSFRGTVGDVVKTVNTEISGMQRTAEALKGVAGQATTGVDVGREASATSSSDMQSVSAAAEELISSISEISSRIHTTSSCIGRATAGSTETDREVSGLAELAQRIGTIVDIIRGIAEQTNLLALNATIEAARAGEAGRGFAIVASEVKALAGQTASATDEIATQINAIQAATQRTVASIRGIGSTVSEIDHLTGSIAAAVEEQTAATQEIAAAIARASGGSDRVLRAITDVSGVVGETNEEARKVGAAGELLSGATRRLIDSVDGFLVDLAKDVKDRRGAVRRRSTRAILVLSDGRSMNARLADISETGARVQGVAPLQDGQRVTLRFSDGAEIGGRVVWSREGSSGLQFDVPISEAVARRAA</sequence>
<dbReference type="GO" id="GO:0016020">
    <property type="term" value="C:membrane"/>
    <property type="evidence" value="ECO:0007669"/>
    <property type="project" value="InterPro"/>
</dbReference>
<evidence type="ECO:0000256" key="2">
    <source>
        <dbReference type="ARBA" id="ARBA00029447"/>
    </source>
</evidence>
<dbReference type="Pfam" id="PF08376">
    <property type="entry name" value="NIT"/>
    <property type="match status" value="1"/>
</dbReference>
<keyword evidence="4" id="KW-0812">Transmembrane</keyword>
<evidence type="ECO:0000256" key="3">
    <source>
        <dbReference type="PROSITE-ProRule" id="PRU00284"/>
    </source>
</evidence>
<dbReference type="SMART" id="SM00304">
    <property type="entry name" value="HAMP"/>
    <property type="match status" value="1"/>
</dbReference>
<proteinExistence type="inferred from homology"/>
<dbReference type="PANTHER" id="PTHR32089">
    <property type="entry name" value="METHYL-ACCEPTING CHEMOTAXIS PROTEIN MCPB"/>
    <property type="match status" value="1"/>
</dbReference>
<evidence type="ECO:0000259" key="5">
    <source>
        <dbReference type="PROSITE" id="PS50111"/>
    </source>
</evidence>
<evidence type="ECO:0000256" key="4">
    <source>
        <dbReference type="SAM" id="Phobius"/>
    </source>
</evidence>
<feature type="domain" description="HAMP" evidence="6">
    <location>
        <begin position="347"/>
        <end position="400"/>
    </location>
</feature>
<evidence type="ECO:0008006" key="9">
    <source>
        <dbReference type="Google" id="ProtNLM"/>
    </source>
</evidence>
<dbReference type="OrthoDB" id="2489132at2"/>
<dbReference type="Gene3D" id="1.10.287.950">
    <property type="entry name" value="Methyl-accepting chemotaxis protein"/>
    <property type="match status" value="1"/>
</dbReference>
<dbReference type="GO" id="GO:0007165">
    <property type="term" value="P:signal transduction"/>
    <property type="evidence" value="ECO:0007669"/>
    <property type="project" value="UniProtKB-KW"/>
</dbReference>
<dbReference type="Proteomes" id="UP000237889">
    <property type="component" value="Chromosome"/>
</dbReference>
<keyword evidence="4" id="KW-0472">Membrane</keyword>
<feature type="transmembrane region" description="Helical" evidence="4">
    <location>
        <begin position="324"/>
        <end position="346"/>
    </location>
</feature>